<evidence type="ECO:0000313" key="8">
    <source>
        <dbReference type="Proteomes" id="UP000248745"/>
    </source>
</evidence>
<dbReference type="SUPFAM" id="SSF88946">
    <property type="entry name" value="Sigma2 domain of RNA polymerase sigma factors"/>
    <property type="match status" value="1"/>
</dbReference>
<feature type="domain" description="RNA polymerase sigma factor 70 region 4 type 2" evidence="6">
    <location>
        <begin position="129"/>
        <end position="180"/>
    </location>
</feature>
<evidence type="ECO:0000259" key="6">
    <source>
        <dbReference type="Pfam" id="PF08281"/>
    </source>
</evidence>
<comment type="similarity">
    <text evidence="1">Belongs to the sigma-70 factor family. ECF subfamily.</text>
</comment>
<dbReference type="InterPro" id="IPR007627">
    <property type="entry name" value="RNA_pol_sigma70_r2"/>
</dbReference>
<evidence type="ECO:0000256" key="3">
    <source>
        <dbReference type="ARBA" id="ARBA00023082"/>
    </source>
</evidence>
<gene>
    <name evidence="7" type="ORF">DN068_04340</name>
</gene>
<dbReference type="CDD" id="cd06171">
    <property type="entry name" value="Sigma70_r4"/>
    <property type="match status" value="1"/>
</dbReference>
<feature type="domain" description="RNA polymerase sigma-70 region 2" evidence="5">
    <location>
        <begin position="31"/>
        <end position="94"/>
    </location>
</feature>
<name>A0A2W2BDC4_9BACT</name>
<keyword evidence="2" id="KW-0805">Transcription regulation</keyword>
<organism evidence="7 8">
    <name type="scientific">Taibaiella soli</name>
    <dbReference type="NCBI Taxonomy" id="1649169"/>
    <lineage>
        <taxon>Bacteria</taxon>
        <taxon>Pseudomonadati</taxon>
        <taxon>Bacteroidota</taxon>
        <taxon>Chitinophagia</taxon>
        <taxon>Chitinophagales</taxon>
        <taxon>Chitinophagaceae</taxon>
        <taxon>Taibaiella</taxon>
    </lineage>
</organism>
<dbReference type="InterPro" id="IPR036388">
    <property type="entry name" value="WH-like_DNA-bd_sf"/>
</dbReference>
<dbReference type="Gene3D" id="1.10.10.10">
    <property type="entry name" value="Winged helix-like DNA-binding domain superfamily/Winged helix DNA-binding domain"/>
    <property type="match status" value="1"/>
</dbReference>
<dbReference type="GO" id="GO:0006352">
    <property type="term" value="P:DNA-templated transcription initiation"/>
    <property type="evidence" value="ECO:0007669"/>
    <property type="project" value="InterPro"/>
</dbReference>
<evidence type="ECO:0000256" key="4">
    <source>
        <dbReference type="ARBA" id="ARBA00023163"/>
    </source>
</evidence>
<dbReference type="Gene3D" id="1.10.1740.10">
    <property type="match status" value="1"/>
</dbReference>
<dbReference type="PANTHER" id="PTHR43133:SF51">
    <property type="entry name" value="RNA POLYMERASE SIGMA FACTOR"/>
    <property type="match status" value="1"/>
</dbReference>
<keyword evidence="3" id="KW-0731">Sigma factor</keyword>
<dbReference type="InterPro" id="IPR013324">
    <property type="entry name" value="RNA_pol_sigma_r3/r4-like"/>
</dbReference>
<keyword evidence="8" id="KW-1185">Reference proteome</keyword>
<reference evidence="7 8" key="1">
    <citation type="submission" date="2018-06" db="EMBL/GenBank/DDBJ databases">
        <title>Mucibacter soli gen. nov., sp. nov., a new member of the family Chitinophagaceae producing mucin.</title>
        <authorList>
            <person name="Kim M.-K."/>
            <person name="Park S."/>
            <person name="Kim T.-S."/>
            <person name="Joung Y."/>
            <person name="Han J.-H."/>
            <person name="Kim S.B."/>
        </authorList>
    </citation>
    <scope>NUCLEOTIDE SEQUENCE [LARGE SCALE GENOMIC DNA]</scope>
    <source>
        <strain evidence="7 8">R1-15</strain>
    </source>
</reference>
<dbReference type="AlphaFoldDB" id="A0A2W2BDC4"/>
<dbReference type="GO" id="GO:0016987">
    <property type="term" value="F:sigma factor activity"/>
    <property type="evidence" value="ECO:0007669"/>
    <property type="project" value="UniProtKB-KW"/>
</dbReference>
<comment type="caution">
    <text evidence="7">The sequence shown here is derived from an EMBL/GenBank/DDBJ whole genome shotgun (WGS) entry which is preliminary data.</text>
</comment>
<dbReference type="Proteomes" id="UP000248745">
    <property type="component" value="Unassembled WGS sequence"/>
</dbReference>
<protein>
    <submittedName>
        <fullName evidence="7">RNA polymerase subunit sigma-24</fullName>
    </submittedName>
</protein>
<keyword evidence="4" id="KW-0804">Transcription</keyword>
<dbReference type="SUPFAM" id="SSF88659">
    <property type="entry name" value="Sigma3 and sigma4 domains of RNA polymerase sigma factors"/>
    <property type="match status" value="1"/>
</dbReference>
<dbReference type="InterPro" id="IPR013249">
    <property type="entry name" value="RNA_pol_sigma70_r4_t2"/>
</dbReference>
<dbReference type="GO" id="GO:0003677">
    <property type="term" value="F:DNA binding"/>
    <property type="evidence" value="ECO:0007669"/>
    <property type="project" value="InterPro"/>
</dbReference>
<evidence type="ECO:0000313" key="7">
    <source>
        <dbReference type="EMBL" id="PZF74249.1"/>
    </source>
</evidence>
<dbReference type="InterPro" id="IPR013325">
    <property type="entry name" value="RNA_pol_sigma_r2"/>
</dbReference>
<dbReference type="Pfam" id="PF08281">
    <property type="entry name" value="Sigma70_r4_2"/>
    <property type="match status" value="1"/>
</dbReference>
<dbReference type="RefSeq" id="WP_110997665.1">
    <property type="nucleotide sequence ID" value="NZ_QKTW01000006.1"/>
</dbReference>
<sequence length="222" mass="25891">MSQISLRTDQMSDIELIEEIQKGSPRLFEVIIRRYNPRLFKIGMAILGQEMDVEDAMQSTFIKVYENLGKFERRSMFSTWIVRIHINECLAWKKKFQGHTINKEEHEMEIRDNVPVPDDHLLNKELGKALEHALSELPEKYRLVFVLREMEDLSVKEAAAAIGIGRINVKVRLNRAKSMLKDKISAYYKTDAIYPFHLIRCDRIVKGVFQKLNIQLTVDNGV</sequence>
<dbReference type="OrthoDB" id="1027298at2"/>
<accession>A0A2W2BDC4</accession>
<dbReference type="Pfam" id="PF04542">
    <property type="entry name" value="Sigma70_r2"/>
    <property type="match status" value="1"/>
</dbReference>
<evidence type="ECO:0000256" key="1">
    <source>
        <dbReference type="ARBA" id="ARBA00010641"/>
    </source>
</evidence>
<evidence type="ECO:0000256" key="2">
    <source>
        <dbReference type="ARBA" id="ARBA00023015"/>
    </source>
</evidence>
<dbReference type="PANTHER" id="PTHR43133">
    <property type="entry name" value="RNA POLYMERASE ECF-TYPE SIGMA FACTO"/>
    <property type="match status" value="1"/>
</dbReference>
<dbReference type="EMBL" id="QKTW01000006">
    <property type="protein sequence ID" value="PZF74249.1"/>
    <property type="molecule type" value="Genomic_DNA"/>
</dbReference>
<evidence type="ECO:0000259" key="5">
    <source>
        <dbReference type="Pfam" id="PF04542"/>
    </source>
</evidence>
<proteinExistence type="inferred from homology"/>
<dbReference type="NCBIfam" id="TIGR02937">
    <property type="entry name" value="sigma70-ECF"/>
    <property type="match status" value="1"/>
</dbReference>
<dbReference type="InterPro" id="IPR039425">
    <property type="entry name" value="RNA_pol_sigma-70-like"/>
</dbReference>
<dbReference type="InterPro" id="IPR014284">
    <property type="entry name" value="RNA_pol_sigma-70_dom"/>
</dbReference>